<name>A0A9P6F164_9FUNG</name>
<feature type="compositionally biased region" description="Polar residues" evidence="1">
    <location>
        <begin position="60"/>
        <end position="70"/>
    </location>
</feature>
<evidence type="ECO:0000313" key="3">
    <source>
        <dbReference type="Proteomes" id="UP000723463"/>
    </source>
</evidence>
<dbReference type="EMBL" id="JAAAXW010000195">
    <property type="protein sequence ID" value="KAF9540585.1"/>
    <property type="molecule type" value="Genomic_DNA"/>
</dbReference>
<comment type="caution">
    <text evidence="2">The sequence shown here is derived from an EMBL/GenBank/DDBJ whole genome shotgun (WGS) entry which is preliminary data.</text>
</comment>
<keyword evidence="3" id="KW-1185">Reference proteome</keyword>
<gene>
    <name evidence="2" type="ORF">EC957_003975</name>
</gene>
<evidence type="ECO:0000256" key="1">
    <source>
        <dbReference type="SAM" id="MobiDB-lite"/>
    </source>
</evidence>
<proteinExistence type="predicted"/>
<feature type="compositionally biased region" description="Low complexity" evidence="1">
    <location>
        <begin position="89"/>
        <end position="100"/>
    </location>
</feature>
<feature type="region of interest" description="Disordered" evidence="1">
    <location>
        <begin position="1"/>
        <end position="119"/>
    </location>
</feature>
<sequence>MSQPLTAPGGGSDPENRYIPFLNSDLHEQDISDPYVKRLTNSDDRLPSSPPPVPQPRNLGPSNTSTMANLASSSSVTATGASGSGSGSTSGSQSTGTTSGNNEANLPVRGGPSTAFGGLVTNASGAPTAAIPGLVFSSRGDNTGSRTQFHAPLEPEVVAKLDDIFFKFLQRICSDLKACDAKGDHM</sequence>
<organism evidence="2 3">
    <name type="scientific">Mortierella hygrophila</name>
    <dbReference type="NCBI Taxonomy" id="979708"/>
    <lineage>
        <taxon>Eukaryota</taxon>
        <taxon>Fungi</taxon>
        <taxon>Fungi incertae sedis</taxon>
        <taxon>Mucoromycota</taxon>
        <taxon>Mortierellomycotina</taxon>
        <taxon>Mortierellomycetes</taxon>
        <taxon>Mortierellales</taxon>
        <taxon>Mortierellaceae</taxon>
        <taxon>Mortierella</taxon>
    </lineage>
</organism>
<dbReference type="AlphaFoldDB" id="A0A9P6F164"/>
<feature type="compositionally biased region" description="Low complexity" evidence="1">
    <location>
        <begin position="71"/>
        <end position="81"/>
    </location>
</feature>
<reference evidence="2" key="1">
    <citation type="journal article" date="2020" name="Fungal Divers.">
        <title>Resolving the Mortierellaceae phylogeny through synthesis of multi-gene phylogenetics and phylogenomics.</title>
        <authorList>
            <person name="Vandepol N."/>
            <person name="Liber J."/>
            <person name="Desiro A."/>
            <person name="Na H."/>
            <person name="Kennedy M."/>
            <person name="Barry K."/>
            <person name="Grigoriev I.V."/>
            <person name="Miller A.N."/>
            <person name="O'Donnell K."/>
            <person name="Stajich J.E."/>
            <person name="Bonito G."/>
        </authorList>
    </citation>
    <scope>NUCLEOTIDE SEQUENCE</scope>
    <source>
        <strain evidence="2">NRRL 2591</strain>
    </source>
</reference>
<dbReference type="Proteomes" id="UP000723463">
    <property type="component" value="Unassembled WGS sequence"/>
</dbReference>
<evidence type="ECO:0000313" key="2">
    <source>
        <dbReference type="EMBL" id="KAF9540585.1"/>
    </source>
</evidence>
<accession>A0A9P6F164</accession>
<protein>
    <submittedName>
        <fullName evidence="2">Uncharacterized protein</fullName>
    </submittedName>
</protein>